<dbReference type="EMBL" id="JH651087">
    <property type="protein sequence ID" value="EXA29738.1"/>
    <property type="molecule type" value="Genomic_DNA"/>
</dbReference>
<dbReference type="Proteomes" id="UP000030751">
    <property type="component" value="Unassembled WGS sequence"/>
</dbReference>
<dbReference type="HOGENOM" id="CLU_2512701_0_0_1"/>
<evidence type="ECO:0000313" key="1">
    <source>
        <dbReference type="EMBL" id="EXA29738.1"/>
    </source>
</evidence>
<reference evidence="1" key="1">
    <citation type="submission" date="2011-10" db="EMBL/GenBank/DDBJ databases">
        <title>The Genome Sequence of Fusarium oxysporum HDV247.</title>
        <authorList>
            <consortium name="The Broad Institute Genome Sequencing Platform"/>
            <person name="Ma L.-J."/>
            <person name="Gale L.R."/>
            <person name="Schwartz D.C."/>
            <person name="Zhou S."/>
            <person name="Corby-Kistler H."/>
            <person name="Young S.K."/>
            <person name="Zeng Q."/>
            <person name="Gargeya S."/>
            <person name="Fitzgerald M."/>
            <person name="Haas B."/>
            <person name="Abouelleil A."/>
            <person name="Alvarado L."/>
            <person name="Arachchi H.M."/>
            <person name="Berlin A."/>
            <person name="Brown A."/>
            <person name="Chapman S.B."/>
            <person name="Chen Z."/>
            <person name="Dunbar C."/>
            <person name="Freedman E."/>
            <person name="Gearin G."/>
            <person name="Goldberg J."/>
            <person name="Griggs A."/>
            <person name="Gujja S."/>
            <person name="Heiman D."/>
            <person name="Howarth C."/>
            <person name="Larson L."/>
            <person name="Lui A."/>
            <person name="MacDonald P.J.P."/>
            <person name="Montmayeur A."/>
            <person name="Murphy C."/>
            <person name="Neiman D."/>
            <person name="Pearson M."/>
            <person name="Priest M."/>
            <person name="Roberts A."/>
            <person name="Saif S."/>
            <person name="Shea T."/>
            <person name="Shenoy N."/>
            <person name="Sisk P."/>
            <person name="Stolte C."/>
            <person name="Sykes S."/>
            <person name="Wortman J."/>
            <person name="Nusbaum C."/>
            <person name="Birren B."/>
        </authorList>
    </citation>
    <scope>NUCLEOTIDE SEQUENCE [LARGE SCALE GENOMIC DNA]</scope>
    <source>
        <strain evidence="1">HDV247</strain>
    </source>
</reference>
<protein>
    <submittedName>
        <fullName evidence="1">Uncharacterized protein</fullName>
    </submittedName>
</protein>
<organism evidence="1">
    <name type="scientific">Fusarium oxysporum f. sp. pisi HDV247</name>
    <dbReference type="NCBI Taxonomy" id="1080344"/>
    <lineage>
        <taxon>Eukaryota</taxon>
        <taxon>Fungi</taxon>
        <taxon>Dikarya</taxon>
        <taxon>Ascomycota</taxon>
        <taxon>Pezizomycotina</taxon>
        <taxon>Sordariomycetes</taxon>
        <taxon>Hypocreomycetidae</taxon>
        <taxon>Hypocreales</taxon>
        <taxon>Nectriaceae</taxon>
        <taxon>Fusarium</taxon>
        <taxon>Fusarium oxysporum species complex</taxon>
    </lineage>
</organism>
<proteinExistence type="predicted"/>
<dbReference type="AlphaFoldDB" id="W9NAD5"/>
<sequence length="85" mass="9438">MRVLGYILPFPQPYRARRRLEATPYVGSMFQRTLSSVSGSGLCIIALATSRCPTPLFRNVGSVIRVLRTTATMRSSPFHLDHGTV</sequence>
<name>W9NAD5_FUSOX</name>
<gene>
    <name evidence="1" type="ORF">FOVG_18819</name>
</gene>
<reference evidence="1" key="2">
    <citation type="submission" date="2012-05" db="EMBL/GenBank/DDBJ databases">
        <title>Annotation of the Genome Sequence of Fusarium oxysporum HDV247.</title>
        <authorList>
            <consortium name="The Broad Institute Genomics Platform"/>
            <person name="Ma L.-J."/>
            <person name="Corby-Kistler H."/>
            <person name="Broz K."/>
            <person name="Gale L.R."/>
            <person name="Jonkers W."/>
            <person name="O'Donnell K."/>
            <person name="Ploetz R."/>
            <person name="Steinberg C."/>
            <person name="Schwartz D.C."/>
            <person name="VanEtten H."/>
            <person name="Zhou S."/>
            <person name="Young S.K."/>
            <person name="Zeng Q."/>
            <person name="Gargeya S."/>
            <person name="Fitzgerald M."/>
            <person name="Abouelleil A."/>
            <person name="Alvarado L."/>
            <person name="Chapman S.B."/>
            <person name="Gainer-Dewar J."/>
            <person name="Goldberg J."/>
            <person name="Griggs A."/>
            <person name="Gujja S."/>
            <person name="Hansen M."/>
            <person name="Howarth C."/>
            <person name="Imamovic A."/>
            <person name="Ireland A."/>
            <person name="Larimer J."/>
            <person name="McCowan C."/>
            <person name="Murphy C."/>
            <person name="Pearson M."/>
            <person name="Poon T.W."/>
            <person name="Priest M."/>
            <person name="Roberts A."/>
            <person name="Saif S."/>
            <person name="Shea T."/>
            <person name="Sykes S."/>
            <person name="Wortman J."/>
            <person name="Nusbaum C."/>
            <person name="Birren B."/>
        </authorList>
    </citation>
    <scope>NUCLEOTIDE SEQUENCE</scope>
    <source>
        <strain evidence="1">HDV247</strain>
    </source>
</reference>
<accession>W9NAD5</accession>